<gene>
    <name evidence="3" type="ORF">Pla100_09450</name>
</gene>
<organism evidence="3 4">
    <name type="scientific">Neorhodopirellula pilleata</name>
    <dbReference type="NCBI Taxonomy" id="2714738"/>
    <lineage>
        <taxon>Bacteria</taxon>
        <taxon>Pseudomonadati</taxon>
        <taxon>Planctomycetota</taxon>
        <taxon>Planctomycetia</taxon>
        <taxon>Pirellulales</taxon>
        <taxon>Pirellulaceae</taxon>
        <taxon>Neorhodopirellula</taxon>
    </lineage>
</organism>
<feature type="compositionally biased region" description="Basic and acidic residues" evidence="1">
    <location>
        <begin position="221"/>
        <end position="256"/>
    </location>
</feature>
<evidence type="ECO:0000256" key="1">
    <source>
        <dbReference type="SAM" id="MobiDB-lite"/>
    </source>
</evidence>
<dbReference type="SMART" id="SM00240">
    <property type="entry name" value="FHA"/>
    <property type="match status" value="1"/>
</dbReference>
<dbReference type="InterPro" id="IPR050923">
    <property type="entry name" value="Cell_Proc_Reg/RNA_Proc"/>
</dbReference>
<name>A0A5C6AXV7_9BACT</name>
<feature type="region of interest" description="Disordered" evidence="1">
    <location>
        <begin position="199"/>
        <end position="284"/>
    </location>
</feature>
<dbReference type="CDD" id="cd00060">
    <property type="entry name" value="FHA"/>
    <property type="match status" value="1"/>
</dbReference>
<dbReference type="AlphaFoldDB" id="A0A5C6AXV7"/>
<accession>A0A5C6AXV7</accession>
<evidence type="ECO:0000313" key="3">
    <source>
        <dbReference type="EMBL" id="TWU04009.1"/>
    </source>
</evidence>
<sequence>MISYELIYRNGKQRGETVSVGDKRLVIGRSADCDLVLQTPDVSRKHCMIVRNSEGIYIRDLGSRNGTKVNGVDIANEKAVKLKHRDKLQVGKWKFRMIEHSGSSLLQPSQSAESLGGTNSAGTSVSPVSGLDSVGRSEANSGFNDDSPLQGDLLDELDAIAASLHINIEDSPLTRTAMTVRDVDAALLKEAAEAAIAVDKNSAAAPTEAKSGQDNLSSELKLPKEDPAGERADFEHAAAEHAAEEQLEDGAKREPAKLPSHLRPKGPIDSQDAAEQALRRMFGS</sequence>
<dbReference type="PROSITE" id="PS50006">
    <property type="entry name" value="FHA_DOMAIN"/>
    <property type="match status" value="1"/>
</dbReference>
<dbReference type="Gene3D" id="2.60.200.20">
    <property type="match status" value="1"/>
</dbReference>
<proteinExistence type="predicted"/>
<dbReference type="SUPFAM" id="SSF49879">
    <property type="entry name" value="SMAD/FHA domain"/>
    <property type="match status" value="1"/>
</dbReference>
<dbReference type="InterPro" id="IPR008984">
    <property type="entry name" value="SMAD_FHA_dom_sf"/>
</dbReference>
<dbReference type="EMBL" id="SJPM01000001">
    <property type="protein sequence ID" value="TWU04009.1"/>
    <property type="molecule type" value="Genomic_DNA"/>
</dbReference>
<comment type="caution">
    <text evidence="3">The sequence shown here is derived from an EMBL/GenBank/DDBJ whole genome shotgun (WGS) entry which is preliminary data.</text>
</comment>
<dbReference type="RefSeq" id="WP_146576408.1">
    <property type="nucleotide sequence ID" value="NZ_SJPM01000001.1"/>
</dbReference>
<feature type="domain" description="FHA" evidence="2">
    <location>
        <begin position="25"/>
        <end position="74"/>
    </location>
</feature>
<reference evidence="3 4" key="1">
    <citation type="submission" date="2019-02" db="EMBL/GenBank/DDBJ databases">
        <title>Deep-cultivation of Planctomycetes and their phenomic and genomic characterization uncovers novel biology.</title>
        <authorList>
            <person name="Wiegand S."/>
            <person name="Jogler M."/>
            <person name="Boedeker C."/>
            <person name="Pinto D."/>
            <person name="Vollmers J."/>
            <person name="Rivas-Marin E."/>
            <person name="Kohn T."/>
            <person name="Peeters S.H."/>
            <person name="Heuer A."/>
            <person name="Rast P."/>
            <person name="Oberbeckmann S."/>
            <person name="Bunk B."/>
            <person name="Jeske O."/>
            <person name="Meyerdierks A."/>
            <person name="Storesund J.E."/>
            <person name="Kallscheuer N."/>
            <person name="Luecker S."/>
            <person name="Lage O.M."/>
            <person name="Pohl T."/>
            <person name="Merkel B.J."/>
            <person name="Hornburger P."/>
            <person name="Mueller R.-W."/>
            <person name="Bruemmer F."/>
            <person name="Labrenz M."/>
            <person name="Spormann A.M."/>
            <person name="Op Den Camp H."/>
            <person name="Overmann J."/>
            <person name="Amann R."/>
            <person name="Jetten M.S.M."/>
            <person name="Mascher T."/>
            <person name="Medema M.H."/>
            <person name="Devos D.P."/>
            <person name="Kaster A.-K."/>
            <person name="Ovreas L."/>
            <person name="Rohde M."/>
            <person name="Galperin M.Y."/>
            <person name="Jogler C."/>
        </authorList>
    </citation>
    <scope>NUCLEOTIDE SEQUENCE [LARGE SCALE GENOMIC DNA]</scope>
    <source>
        <strain evidence="3 4">Pla100</strain>
    </source>
</reference>
<feature type="compositionally biased region" description="Polar residues" evidence="1">
    <location>
        <begin position="106"/>
        <end position="127"/>
    </location>
</feature>
<dbReference type="PANTHER" id="PTHR23308">
    <property type="entry name" value="NUCLEAR INHIBITOR OF PROTEIN PHOSPHATASE-1"/>
    <property type="match status" value="1"/>
</dbReference>
<dbReference type="OrthoDB" id="256833at2"/>
<protein>
    <submittedName>
        <fullName evidence="3">FHA domain protein</fullName>
    </submittedName>
</protein>
<keyword evidence="4" id="KW-1185">Reference proteome</keyword>
<dbReference type="Pfam" id="PF00498">
    <property type="entry name" value="FHA"/>
    <property type="match status" value="1"/>
</dbReference>
<evidence type="ECO:0000259" key="2">
    <source>
        <dbReference type="PROSITE" id="PS50006"/>
    </source>
</evidence>
<evidence type="ECO:0000313" key="4">
    <source>
        <dbReference type="Proteomes" id="UP000316213"/>
    </source>
</evidence>
<dbReference type="Proteomes" id="UP000316213">
    <property type="component" value="Unassembled WGS sequence"/>
</dbReference>
<feature type="region of interest" description="Disordered" evidence="1">
    <location>
        <begin position="106"/>
        <end position="147"/>
    </location>
</feature>
<dbReference type="InterPro" id="IPR000253">
    <property type="entry name" value="FHA_dom"/>
</dbReference>